<accession>A0A2M6YV82</accession>
<comment type="caution">
    <text evidence="2">The sequence shown here is derived from an EMBL/GenBank/DDBJ whole genome shotgun (WGS) entry which is preliminary data.</text>
</comment>
<feature type="non-terminal residue" evidence="2">
    <location>
        <position position="499"/>
    </location>
</feature>
<dbReference type="AlphaFoldDB" id="A0A2M6YV82"/>
<reference evidence="3" key="1">
    <citation type="submission" date="2017-09" db="EMBL/GenBank/DDBJ databases">
        <title>Depth-based differentiation of microbial function through sediment-hosted aquifers and enrichment of novel symbionts in the deep terrestrial subsurface.</title>
        <authorList>
            <person name="Probst A.J."/>
            <person name="Ladd B."/>
            <person name="Jarett J.K."/>
            <person name="Geller-Mcgrath D.E."/>
            <person name="Sieber C.M.K."/>
            <person name="Emerson J.B."/>
            <person name="Anantharaman K."/>
            <person name="Thomas B.C."/>
            <person name="Malmstrom R."/>
            <person name="Stieglmeier M."/>
            <person name="Klingl A."/>
            <person name="Woyke T."/>
            <person name="Ryan C.M."/>
            <person name="Banfield J.F."/>
        </authorList>
    </citation>
    <scope>NUCLEOTIDE SEQUENCE [LARGE SCALE GENOMIC DNA]</scope>
</reference>
<name>A0A2M6YV82_9BACT</name>
<feature type="transmembrane region" description="Helical" evidence="1">
    <location>
        <begin position="55"/>
        <end position="74"/>
    </location>
</feature>
<keyword evidence="1" id="KW-1133">Transmembrane helix</keyword>
<feature type="transmembrane region" description="Helical" evidence="1">
    <location>
        <begin position="469"/>
        <end position="486"/>
    </location>
</feature>
<gene>
    <name evidence="2" type="ORF">COT02_00990</name>
</gene>
<evidence type="ECO:0000313" key="2">
    <source>
        <dbReference type="EMBL" id="PIU37410.1"/>
    </source>
</evidence>
<feature type="transmembrane region" description="Helical" evidence="1">
    <location>
        <begin position="21"/>
        <end position="43"/>
    </location>
</feature>
<feature type="transmembrane region" description="Helical" evidence="1">
    <location>
        <begin position="194"/>
        <end position="214"/>
    </location>
</feature>
<sequence>MVGFIFIIPLYPKLPFRMVDYTYIAIRLEDIYVAFIYFVFAIQLIRKKEWFNFQYLLLFVLFWISVFISFYLGFFVQKTIVIQNVGFLNSLRRIEYMGIFFVFASSVRTRKDVIYYLRFILATIAIVTVYGLGQKYLGWPAVQTMNPEYAKGYLLVLDAWARISSTFGGHYDLAAYLIFFIPFLLALTIRVNKWFYILVLLALSNIALSASRVSYGAYVLSSFPFLLYFRKWKLLIITILATVGLTFLSSNLTQRINRTFQTKQIFIDKTTGQTTVPRRLRPDDLPIGDYIPNKVNVENSATDVYSNGISNINLNSTDVKAVKLNILDEVRTEARKTGRVLTKSEEDKLVDEAFRNMRVVSAVIPDISVATRLQVEWPRAINAFLQYPLFGKGPSSITEATDNDYLRWLGEFGLVGTALFIFILGKLFFSLFFAAQKNTPDQILLWGILTGFFGLLINASMIDIFEASKVAFVFWMIMGIIVGYLTNLKSRPKVDRPLG</sequence>
<feature type="transmembrane region" description="Helical" evidence="1">
    <location>
        <begin position="443"/>
        <end position="462"/>
    </location>
</feature>
<evidence type="ECO:0000256" key="1">
    <source>
        <dbReference type="SAM" id="Phobius"/>
    </source>
</evidence>
<keyword evidence="1" id="KW-0472">Membrane</keyword>
<evidence type="ECO:0000313" key="3">
    <source>
        <dbReference type="Proteomes" id="UP000230184"/>
    </source>
</evidence>
<protein>
    <submittedName>
        <fullName evidence="2">Uncharacterized protein</fullName>
    </submittedName>
</protein>
<feature type="transmembrane region" description="Helical" evidence="1">
    <location>
        <begin position="173"/>
        <end position="189"/>
    </location>
</feature>
<dbReference type="PANTHER" id="PTHR37422">
    <property type="entry name" value="TEICHURONIC ACID BIOSYNTHESIS PROTEIN TUAE"/>
    <property type="match status" value="1"/>
</dbReference>
<keyword evidence="1" id="KW-0812">Transmembrane</keyword>
<organism evidence="2 3">
    <name type="scientific">Candidatus Roizmanbacteria bacterium CG07_land_8_20_14_0_80_34_15</name>
    <dbReference type="NCBI Taxonomy" id="1974849"/>
    <lineage>
        <taxon>Bacteria</taxon>
        <taxon>Candidatus Roizmaniibacteriota</taxon>
    </lineage>
</organism>
<dbReference type="InterPro" id="IPR051533">
    <property type="entry name" value="WaaL-like"/>
</dbReference>
<feature type="transmembrane region" description="Helical" evidence="1">
    <location>
        <begin position="412"/>
        <end position="431"/>
    </location>
</feature>
<proteinExistence type="predicted"/>
<dbReference type="Proteomes" id="UP000230184">
    <property type="component" value="Unassembled WGS sequence"/>
</dbReference>
<feature type="transmembrane region" description="Helical" evidence="1">
    <location>
        <begin position="234"/>
        <end position="253"/>
    </location>
</feature>
<feature type="transmembrane region" description="Helical" evidence="1">
    <location>
        <begin position="115"/>
        <end position="133"/>
    </location>
</feature>
<dbReference type="EMBL" id="PEWY01000025">
    <property type="protein sequence ID" value="PIU37410.1"/>
    <property type="molecule type" value="Genomic_DNA"/>
</dbReference>
<dbReference type="PANTHER" id="PTHR37422:SF13">
    <property type="entry name" value="LIPOPOLYSACCHARIDE BIOSYNTHESIS PROTEIN PA4999-RELATED"/>
    <property type="match status" value="1"/>
</dbReference>